<dbReference type="SMART" id="SM00530">
    <property type="entry name" value="HTH_XRE"/>
    <property type="match status" value="1"/>
</dbReference>
<accession>A0ABR7K9A2</accession>
<dbReference type="SUPFAM" id="SSF47413">
    <property type="entry name" value="lambda repressor-like DNA-binding domains"/>
    <property type="match status" value="1"/>
</dbReference>
<feature type="domain" description="HTH cro/C1-type" evidence="3">
    <location>
        <begin position="6"/>
        <end position="60"/>
    </location>
</feature>
<dbReference type="PROSITE" id="PS50943">
    <property type="entry name" value="HTH_CROC1"/>
    <property type="match status" value="1"/>
</dbReference>
<evidence type="ECO:0000313" key="5">
    <source>
        <dbReference type="Proteomes" id="UP000603474"/>
    </source>
</evidence>
<sequence>MLSKNLKIFRKRKGLTQENVAEALNVVRQTISKWEKGISVPDADMLIKLAEILDVSVSELIGSDVADEKNEDMKAVELARVVEQLASRNRRSKKVLKCVLIFLIILLLFFVFLCVINFATM</sequence>
<dbReference type="PANTHER" id="PTHR46558:SF3">
    <property type="entry name" value="TRANSCRIPTIONAL REGULATOR"/>
    <property type="match status" value="1"/>
</dbReference>
<dbReference type="Proteomes" id="UP000603474">
    <property type="component" value="Unassembled WGS sequence"/>
</dbReference>
<organism evidence="4 5">
    <name type="scientific">Catenibacterium faecis</name>
    <dbReference type="NCBI Taxonomy" id="2764323"/>
    <lineage>
        <taxon>Bacteria</taxon>
        <taxon>Bacillati</taxon>
        <taxon>Bacillota</taxon>
        <taxon>Erysipelotrichia</taxon>
        <taxon>Erysipelotrichales</taxon>
        <taxon>Coprobacillaceae</taxon>
        <taxon>Catenibacterium</taxon>
    </lineage>
</organism>
<dbReference type="EMBL" id="JACRWG010000003">
    <property type="protein sequence ID" value="MBC6009041.1"/>
    <property type="molecule type" value="Genomic_DNA"/>
</dbReference>
<dbReference type="InterPro" id="IPR001387">
    <property type="entry name" value="Cro/C1-type_HTH"/>
</dbReference>
<feature type="transmembrane region" description="Helical" evidence="2">
    <location>
        <begin position="98"/>
        <end position="119"/>
    </location>
</feature>
<protein>
    <submittedName>
        <fullName evidence="4">Helix-turn-helix transcriptional regulator</fullName>
    </submittedName>
</protein>
<name>A0ABR7K9A2_9FIRM</name>
<keyword evidence="2" id="KW-1133">Transmembrane helix</keyword>
<keyword evidence="1" id="KW-0238">DNA-binding</keyword>
<dbReference type="CDD" id="cd00093">
    <property type="entry name" value="HTH_XRE"/>
    <property type="match status" value="1"/>
</dbReference>
<dbReference type="Pfam" id="PF01381">
    <property type="entry name" value="HTH_3"/>
    <property type="match status" value="1"/>
</dbReference>
<gene>
    <name evidence="4" type="ORF">H8909_02050</name>
</gene>
<reference evidence="4 5" key="1">
    <citation type="submission" date="2020-08" db="EMBL/GenBank/DDBJ databases">
        <authorList>
            <person name="Liu C."/>
            <person name="Sun Q."/>
        </authorList>
    </citation>
    <scope>NUCLEOTIDE SEQUENCE [LARGE SCALE GENOMIC DNA]</scope>
    <source>
        <strain evidence="4 5">NSJ-22</strain>
    </source>
</reference>
<evidence type="ECO:0000259" key="3">
    <source>
        <dbReference type="PROSITE" id="PS50943"/>
    </source>
</evidence>
<dbReference type="RefSeq" id="WP_187011652.1">
    <property type="nucleotide sequence ID" value="NZ_JACRWG010000003.1"/>
</dbReference>
<keyword evidence="2" id="KW-0472">Membrane</keyword>
<dbReference type="PANTHER" id="PTHR46558">
    <property type="entry name" value="TRACRIPTIONAL REGULATORY PROTEIN-RELATED-RELATED"/>
    <property type="match status" value="1"/>
</dbReference>
<dbReference type="InterPro" id="IPR010982">
    <property type="entry name" value="Lambda_DNA-bd_dom_sf"/>
</dbReference>
<keyword evidence="5" id="KW-1185">Reference proteome</keyword>
<keyword evidence="2" id="KW-0812">Transmembrane</keyword>
<comment type="caution">
    <text evidence="4">The sequence shown here is derived from an EMBL/GenBank/DDBJ whole genome shotgun (WGS) entry which is preliminary data.</text>
</comment>
<proteinExistence type="predicted"/>
<evidence type="ECO:0000256" key="2">
    <source>
        <dbReference type="SAM" id="Phobius"/>
    </source>
</evidence>
<dbReference type="Gene3D" id="1.10.260.40">
    <property type="entry name" value="lambda repressor-like DNA-binding domains"/>
    <property type="match status" value="1"/>
</dbReference>
<evidence type="ECO:0000313" key="4">
    <source>
        <dbReference type="EMBL" id="MBC6009041.1"/>
    </source>
</evidence>
<evidence type="ECO:0000256" key="1">
    <source>
        <dbReference type="ARBA" id="ARBA00023125"/>
    </source>
</evidence>